<dbReference type="PATRIC" id="fig|1324261.3.peg.3998"/>
<proteinExistence type="inferred from homology"/>
<evidence type="ECO:0000313" key="4">
    <source>
        <dbReference type="EMBL" id="KBZ61008.1"/>
    </source>
</evidence>
<dbReference type="Pfam" id="PF01557">
    <property type="entry name" value="FAA_hydrolase"/>
    <property type="match status" value="1"/>
</dbReference>
<dbReference type="AlphaFoldDB" id="A0A051TWJ4"/>
<reference evidence="4 5" key="1">
    <citation type="submission" date="2014-04" db="EMBL/GenBank/DDBJ databases">
        <title>The Genome Sequence of Mycobacterium tuberculosis TKK-01-0051.</title>
        <authorList>
            <consortium name="The Broad Institute Genomics Platform"/>
            <consortium name="The Broad Institute Genome Sequencing Center for Infectious Disease"/>
            <person name="Earl A.M."/>
            <person name="Cohen K."/>
            <person name="Pym A."/>
            <person name="Bishai W."/>
            <person name="Maharaj K."/>
            <person name="Desjardins C."/>
            <person name="Abeel T."/>
            <person name="Young S."/>
            <person name="Zeng Q."/>
            <person name="Gargeya S."/>
            <person name="Abouelleil A."/>
            <person name="Alvarado L."/>
            <person name="Chapman S.B."/>
            <person name="Gainer-Dewar J."/>
            <person name="Goldberg J."/>
            <person name="Griggs A."/>
            <person name="Gujja S."/>
            <person name="Hansen M."/>
            <person name="Howarth C."/>
            <person name="Imamovic A."/>
            <person name="Larimer J."/>
            <person name="Murphy C."/>
            <person name="Naylor J."/>
            <person name="Pearson M."/>
            <person name="Poon T.W."/>
            <person name="Priest M."/>
            <person name="Roberts A."/>
            <person name="Saif S."/>
            <person name="Shea T."/>
            <person name="Sykes S."/>
            <person name="Wortman J."/>
            <person name="Nusbaum C."/>
            <person name="Birren B."/>
        </authorList>
    </citation>
    <scope>NUCLEOTIDE SEQUENCE [LARGE SCALE GENOMIC DNA]</scope>
    <source>
        <strain evidence="4 5">TKK-01-0051</strain>
    </source>
</reference>
<dbReference type="InterPro" id="IPR051121">
    <property type="entry name" value="FAH"/>
</dbReference>
<feature type="domain" description="Fumarylacetoacetase-like C-terminal" evidence="3">
    <location>
        <begin position="78"/>
        <end position="280"/>
    </location>
</feature>
<evidence type="ECO:0000256" key="1">
    <source>
        <dbReference type="ARBA" id="ARBA00010211"/>
    </source>
</evidence>
<accession>A0A051TWJ4</accession>
<organism evidence="4 5">
    <name type="scientific">Mycobacterium [tuberculosis] TKK-01-0051</name>
    <dbReference type="NCBI Taxonomy" id="1324261"/>
    <lineage>
        <taxon>Bacteria</taxon>
        <taxon>Bacillati</taxon>
        <taxon>Actinomycetota</taxon>
        <taxon>Actinomycetes</taxon>
        <taxon>Mycobacteriales</taxon>
        <taxon>Mycobacteriaceae</taxon>
        <taxon>Mycobacterium</taxon>
        <taxon>Mycobacterium avium complex (MAC)</taxon>
    </lineage>
</organism>
<keyword evidence="2" id="KW-0479">Metal-binding</keyword>
<gene>
    <name evidence="4" type="ORF">K875_03959</name>
</gene>
<dbReference type="EMBL" id="JLXW01000010">
    <property type="protein sequence ID" value="KBZ61008.1"/>
    <property type="molecule type" value="Genomic_DNA"/>
</dbReference>
<comment type="similarity">
    <text evidence="1">Belongs to the FAH family.</text>
</comment>
<sequence length="290" mass="30889">MRIATVDGRLNVWTSGGWVDVEHCSNQRFSSDPQEIYPRWAEFRAWADQLELGASTASDDFSAQRARWAAPSPRPRQVFAIGLNYRDHAAEAGLAPPDSPPTFTKFPSCITGPVTTLTLPSSNVDWEVELVAVIGLRADRVPVERAWDHVAGLSVGQDFSERVVQTAGPAPQFSLGKSFPGFGPIGPCLVTADEFGDPDDLELECVLNGERVQKARTSAMIFSVPELIARLSAVCPLLPGDVIFTGTPAGVGMASDPPCFLAPGDVVVSRVEGIGALRQTCVAATPSTAA</sequence>
<dbReference type="InterPro" id="IPR036663">
    <property type="entry name" value="Fumarylacetoacetase_C_sf"/>
</dbReference>
<dbReference type="Proteomes" id="UP000025947">
    <property type="component" value="Unassembled WGS sequence"/>
</dbReference>
<evidence type="ECO:0000256" key="2">
    <source>
        <dbReference type="ARBA" id="ARBA00022723"/>
    </source>
</evidence>
<dbReference type="GO" id="GO:0003824">
    <property type="term" value="F:catalytic activity"/>
    <property type="evidence" value="ECO:0007669"/>
    <property type="project" value="InterPro"/>
</dbReference>
<dbReference type="HOGENOM" id="CLU_028458_3_0_11"/>
<evidence type="ECO:0000259" key="3">
    <source>
        <dbReference type="Pfam" id="PF01557"/>
    </source>
</evidence>
<dbReference type="PANTHER" id="PTHR42796">
    <property type="entry name" value="FUMARYLACETOACETATE HYDROLASE DOMAIN-CONTAINING PROTEIN 2A-RELATED"/>
    <property type="match status" value="1"/>
</dbReference>
<protein>
    <recommendedName>
        <fullName evidence="3">Fumarylacetoacetase-like C-terminal domain-containing protein</fullName>
    </recommendedName>
</protein>
<dbReference type="GO" id="GO:0046872">
    <property type="term" value="F:metal ion binding"/>
    <property type="evidence" value="ECO:0007669"/>
    <property type="project" value="UniProtKB-KW"/>
</dbReference>
<dbReference type="GO" id="GO:0044281">
    <property type="term" value="P:small molecule metabolic process"/>
    <property type="evidence" value="ECO:0007669"/>
    <property type="project" value="UniProtKB-ARBA"/>
</dbReference>
<keyword evidence="5" id="KW-1185">Reference proteome</keyword>
<dbReference type="SUPFAM" id="SSF56529">
    <property type="entry name" value="FAH"/>
    <property type="match status" value="1"/>
</dbReference>
<dbReference type="PANTHER" id="PTHR42796:SF4">
    <property type="entry name" value="FUMARYLACETOACETATE HYDROLASE DOMAIN-CONTAINING PROTEIN 2A"/>
    <property type="match status" value="1"/>
</dbReference>
<dbReference type="RefSeq" id="WP_044486407.1">
    <property type="nucleotide sequence ID" value="NZ_KK328284.1"/>
</dbReference>
<evidence type="ECO:0000313" key="5">
    <source>
        <dbReference type="Proteomes" id="UP000025947"/>
    </source>
</evidence>
<name>A0A051TWJ4_9MYCO</name>
<comment type="caution">
    <text evidence="4">The sequence shown here is derived from an EMBL/GenBank/DDBJ whole genome shotgun (WGS) entry which is preliminary data.</text>
</comment>
<dbReference type="Gene3D" id="3.90.850.10">
    <property type="entry name" value="Fumarylacetoacetase-like, C-terminal domain"/>
    <property type="match status" value="1"/>
</dbReference>
<dbReference type="InterPro" id="IPR011234">
    <property type="entry name" value="Fumarylacetoacetase-like_C"/>
</dbReference>